<dbReference type="Proteomes" id="UP000825009">
    <property type="component" value="Chromosome"/>
</dbReference>
<dbReference type="KEGG" id="gce:KYE46_07095"/>
<evidence type="ECO:0000313" key="1">
    <source>
        <dbReference type="EMBL" id="QXT40982.1"/>
    </source>
</evidence>
<keyword evidence="2" id="KW-1185">Reference proteome</keyword>
<gene>
    <name evidence="1" type="ORF">KYE46_07095</name>
</gene>
<sequence>MRVNFTHSEVTKGILRKTAHPVVIVSVTFSEEERALIEREKYGGYVLLECVPYNARADRDERIYYLYVRNLLNGSYEFMAENNVDAKNFEEAVVDKLKLLKVHLEEGSSAATSKTVEI</sequence>
<organism evidence="1 2">
    <name type="scientific">Gymnodinialimonas ceratoperidinii</name>
    <dbReference type="NCBI Taxonomy" id="2856823"/>
    <lineage>
        <taxon>Bacteria</taxon>
        <taxon>Pseudomonadati</taxon>
        <taxon>Pseudomonadota</taxon>
        <taxon>Alphaproteobacteria</taxon>
        <taxon>Rhodobacterales</taxon>
        <taxon>Paracoccaceae</taxon>
        <taxon>Gymnodinialimonas</taxon>
    </lineage>
</organism>
<name>A0A8F6U084_9RHOB</name>
<protein>
    <submittedName>
        <fullName evidence="1">Uncharacterized protein</fullName>
    </submittedName>
</protein>
<dbReference type="RefSeq" id="WP_219004475.1">
    <property type="nucleotide sequence ID" value="NZ_CP079194.1"/>
</dbReference>
<dbReference type="AlphaFoldDB" id="A0A8F6U084"/>
<reference evidence="1 2" key="1">
    <citation type="submission" date="2021-07" db="EMBL/GenBank/DDBJ databases">
        <title>A novel Jannaschia species isolated from marine dinoflagellate Ceratoperidinium margalefii.</title>
        <authorList>
            <person name="Jiang Y."/>
            <person name="Li Z."/>
        </authorList>
    </citation>
    <scope>NUCLEOTIDE SEQUENCE [LARGE SCALE GENOMIC DNA]</scope>
    <source>
        <strain evidence="1 2">J12C1-MA-4</strain>
    </source>
</reference>
<proteinExistence type="predicted"/>
<accession>A0A8F6U084</accession>
<dbReference type="EMBL" id="CP079194">
    <property type="protein sequence ID" value="QXT40982.1"/>
    <property type="molecule type" value="Genomic_DNA"/>
</dbReference>
<evidence type="ECO:0000313" key="2">
    <source>
        <dbReference type="Proteomes" id="UP000825009"/>
    </source>
</evidence>